<protein>
    <recommendedName>
        <fullName evidence="3">ABM domain-containing protein</fullName>
    </recommendedName>
</protein>
<organism evidence="1 2">
    <name type="scientific">Aspergillus kawachii</name>
    <name type="common">White koji mold</name>
    <name type="synonym">Aspergillus awamori var. kawachi</name>
    <dbReference type="NCBI Taxonomy" id="1069201"/>
    <lineage>
        <taxon>Eukaryota</taxon>
        <taxon>Fungi</taxon>
        <taxon>Dikarya</taxon>
        <taxon>Ascomycota</taxon>
        <taxon>Pezizomycotina</taxon>
        <taxon>Eurotiomycetes</taxon>
        <taxon>Eurotiomycetidae</taxon>
        <taxon>Eurotiales</taxon>
        <taxon>Aspergillaceae</taxon>
        <taxon>Aspergillus</taxon>
        <taxon>Aspergillus subgen. Circumdati</taxon>
    </lineage>
</organism>
<dbReference type="EMBL" id="BCWF01000006">
    <property type="protein sequence ID" value="GAT19542.1"/>
    <property type="molecule type" value="Genomic_DNA"/>
</dbReference>
<dbReference type="VEuPathDB" id="FungiDB:ASPFODRAFT_414958"/>
<evidence type="ECO:0000313" key="2">
    <source>
        <dbReference type="Proteomes" id="UP000075230"/>
    </source>
</evidence>
<dbReference type="Gene3D" id="3.30.70.100">
    <property type="match status" value="1"/>
</dbReference>
<reference evidence="2" key="2">
    <citation type="submission" date="2016-02" db="EMBL/GenBank/DDBJ databases">
        <title>Genome sequencing of Aspergillus luchuensis NBRC 4314.</title>
        <authorList>
            <person name="Yamada O."/>
        </authorList>
    </citation>
    <scope>NUCLEOTIDE SEQUENCE [LARGE SCALE GENOMIC DNA]</scope>
    <source>
        <strain evidence="2">RIB 2604</strain>
    </source>
</reference>
<proteinExistence type="predicted"/>
<dbReference type="Proteomes" id="UP000075230">
    <property type="component" value="Unassembled WGS sequence"/>
</dbReference>
<dbReference type="AlphaFoldDB" id="A0A146F0R6"/>
<evidence type="ECO:0000313" key="1">
    <source>
        <dbReference type="EMBL" id="GAT19542.1"/>
    </source>
</evidence>
<gene>
    <name evidence="1" type="ORF">RIB2604_00601210</name>
</gene>
<sequence>MSDSSESISLQVTVHLKPEDVPKFWAAFEPAYKAVIAEPECTFFELYQSLDSPGTISWVQLVKPYYRDYFAATEPLFIKPREAKLLKRVGTPFTMVKKTNGGYEARECSQQLNASLYL</sequence>
<comment type="caution">
    <text evidence="1">The sequence shown here is derived from an EMBL/GenBank/DDBJ whole genome shotgun (WGS) entry which is preliminary data.</text>
</comment>
<reference evidence="1 2" key="1">
    <citation type="journal article" date="2016" name="DNA Res.">
        <title>Genome sequence of Aspergillus luchuensis NBRC 4314.</title>
        <authorList>
            <person name="Yamada O."/>
            <person name="Machida M."/>
            <person name="Hosoyama A."/>
            <person name="Goto M."/>
            <person name="Takahashi T."/>
            <person name="Futagami T."/>
            <person name="Yamagata Y."/>
            <person name="Takeuchi M."/>
            <person name="Kobayashi T."/>
            <person name="Koike H."/>
            <person name="Abe K."/>
            <person name="Asai K."/>
            <person name="Arita M."/>
            <person name="Fujita N."/>
            <person name="Fukuda K."/>
            <person name="Higa K."/>
            <person name="Horikawa H."/>
            <person name="Ishikawa T."/>
            <person name="Jinno K."/>
            <person name="Kato Y."/>
            <person name="Kirimura K."/>
            <person name="Mizutani O."/>
            <person name="Nakasone K."/>
            <person name="Sano M."/>
            <person name="Shiraishi Y."/>
            <person name="Tsukahara M."/>
            <person name="Gomi K."/>
        </authorList>
    </citation>
    <scope>NUCLEOTIDE SEQUENCE [LARGE SCALE GENOMIC DNA]</scope>
    <source>
        <strain evidence="1 2">RIB 2604</strain>
    </source>
</reference>
<accession>A0A146F0R6</accession>
<dbReference type="SUPFAM" id="SSF54909">
    <property type="entry name" value="Dimeric alpha+beta barrel"/>
    <property type="match status" value="1"/>
</dbReference>
<evidence type="ECO:0008006" key="3">
    <source>
        <dbReference type="Google" id="ProtNLM"/>
    </source>
</evidence>
<name>A0A146F0R6_ASPKA</name>
<dbReference type="InterPro" id="IPR011008">
    <property type="entry name" value="Dimeric_a/b-barrel"/>
</dbReference>